<sequence length="77" mass="8096">MPTNSSDGLAHSRLTRVLCRLGAVAVVLLGIAAVGTFLPAAESWTLVVAVFLIAVVVGMVFYGARMASKTATPYWQT</sequence>
<dbReference type="EMBL" id="CP048739">
    <property type="protein sequence ID" value="QIB74835.1"/>
    <property type="molecule type" value="Genomic_DNA"/>
</dbReference>
<proteinExistence type="predicted"/>
<evidence type="ECO:0000313" key="1">
    <source>
        <dbReference type="EMBL" id="QIB74835.1"/>
    </source>
</evidence>
<name>A0A6C0UHC5_9EURY</name>
<dbReference type="GeneID" id="44080021"/>
<protein>
    <submittedName>
        <fullName evidence="1">Uncharacterized protein</fullName>
    </submittedName>
</protein>
<reference evidence="1 2" key="1">
    <citation type="submission" date="2020-02" db="EMBL/GenBank/DDBJ databases">
        <title>Whole genome sequence of Halogeometricum borinquense strain wsp4.</title>
        <authorList>
            <person name="Verma D.K."/>
            <person name="Gopal K."/>
            <person name="Prasad E.S."/>
        </authorList>
    </citation>
    <scope>NUCLEOTIDE SEQUENCE [LARGE SCALE GENOMIC DNA]</scope>
    <source>
        <strain evidence="2">wsp4</strain>
    </source>
</reference>
<organism evidence="1 2">
    <name type="scientific">Halogeometricum borinquense</name>
    <dbReference type="NCBI Taxonomy" id="60847"/>
    <lineage>
        <taxon>Archaea</taxon>
        <taxon>Methanobacteriati</taxon>
        <taxon>Methanobacteriota</taxon>
        <taxon>Stenosarchaea group</taxon>
        <taxon>Halobacteria</taxon>
        <taxon>Halobacteriales</taxon>
        <taxon>Haloferacaceae</taxon>
        <taxon>Halogeometricum</taxon>
    </lineage>
</organism>
<gene>
    <name evidence="1" type="ORF">G3I44_11430</name>
</gene>
<dbReference type="RefSeq" id="WP_163486705.1">
    <property type="nucleotide sequence ID" value="NZ_CP048739.1"/>
</dbReference>
<accession>A0A6C0UHC5</accession>
<dbReference type="Proteomes" id="UP000465846">
    <property type="component" value="Chromosome"/>
</dbReference>
<evidence type="ECO:0000313" key="2">
    <source>
        <dbReference type="Proteomes" id="UP000465846"/>
    </source>
</evidence>
<dbReference type="AlphaFoldDB" id="A0A6C0UHC5"/>